<keyword evidence="3" id="KW-1185">Reference proteome</keyword>
<reference evidence="2 3" key="1">
    <citation type="submission" date="2023-09" db="EMBL/GenBank/DDBJ databases">
        <title>Multi-omics analysis of a traditional fermented food reveals byproduct-associated fungal strains for waste-to-food upcycling.</title>
        <authorList>
            <consortium name="Lawrence Berkeley National Laboratory"/>
            <person name="Rekdal V.M."/>
            <person name="Villalobos-Escobedo J.M."/>
            <person name="Rodriguez-Valeron N."/>
            <person name="Garcia M.O."/>
            <person name="Vasquez D.P."/>
            <person name="Damayanti I."/>
            <person name="Sorensen P.M."/>
            <person name="Baidoo E.E."/>
            <person name="De Carvalho A.C."/>
            <person name="Riley R."/>
            <person name="Lipzen A."/>
            <person name="He G."/>
            <person name="Yan M."/>
            <person name="Haridas S."/>
            <person name="Daum C."/>
            <person name="Yoshinaga Y."/>
            <person name="Ng V."/>
            <person name="Grigoriev I.V."/>
            <person name="Munk R."/>
            <person name="Nuraida L."/>
            <person name="Wijaya C.H."/>
            <person name="Morales P.-C."/>
            <person name="Keasling J.D."/>
        </authorList>
    </citation>
    <scope>NUCLEOTIDE SEQUENCE [LARGE SCALE GENOMIC DNA]</scope>
    <source>
        <strain evidence="2 3">FGSC 2613</strain>
    </source>
</reference>
<dbReference type="Proteomes" id="UP001451303">
    <property type="component" value="Unassembled WGS sequence"/>
</dbReference>
<feature type="compositionally biased region" description="Low complexity" evidence="1">
    <location>
        <begin position="17"/>
        <end position="27"/>
    </location>
</feature>
<name>A0ABR3DC13_NEUIN</name>
<proteinExistence type="predicted"/>
<evidence type="ECO:0000313" key="2">
    <source>
        <dbReference type="EMBL" id="KAL0469798.1"/>
    </source>
</evidence>
<evidence type="ECO:0000313" key="3">
    <source>
        <dbReference type="Proteomes" id="UP001451303"/>
    </source>
</evidence>
<protein>
    <submittedName>
        <fullName evidence="2">Uncharacterized protein</fullName>
    </submittedName>
</protein>
<comment type="caution">
    <text evidence="2">The sequence shown here is derived from an EMBL/GenBank/DDBJ whole genome shotgun (WGS) entry which is preliminary data.</text>
</comment>
<organism evidence="2 3">
    <name type="scientific">Neurospora intermedia</name>
    <dbReference type="NCBI Taxonomy" id="5142"/>
    <lineage>
        <taxon>Eukaryota</taxon>
        <taxon>Fungi</taxon>
        <taxon>Dikarya</taxon>
        <taxon>Ascomycota</taxon>
        <taxon>Pezizomycotina</taxon>
        <taxon>Sordariomycetes</taxon>
        <taxon>Sordariomycetidae</taxon>
        <taxon>Sordariales</taxon>
        <taxon>Sordariaceae</taxon>
        <taxon>Neurospora</taxon>
    </lineage>
</organism>
<dbReference type="EMBL" id="JAVLET010000005">
    <property type="protein sequence ID" value="KAL0469798.1"/>
    <property type="molecule type" value="Genomic_DNA"/>
</dbReference>
<feature type="region of interest" description="Disordered" evidence="1">
    <location>
        <begin position="282"/>
        <end position="307"/>
    </location>
</feature>
<gene>
    <name evidence="2" type="ORF">QR685DRAFT_527590</name>
</gene>
<feature type="compositionally biased region" description="Basic residues" evidence="1">
    <location>
        <begin position="97"/>
        <end position="112"/>
    </location>
</feature>
<accession>A0ABR3DC13</accession>
<evidence type="ECO:0000256" key="1">
    <source>
        <dbReference type="SAM" id="MobiDB-lite"/>
    </source>
</evidence>
<feature type="region of interest" description="Disordered" evidence="1">
    <location>
        <begin position="96"/>
        <end position="115"/>
    </location>
</feature>
<sequence length="341" mass="38764">MRSTPNSSHASISRVGTISRSRYSTSRTTKRDGMKDESGSDSDSDSESDGGAPLFTPPSRDNKTLGNSSHEENRRAKRYDGGSEDLGRPTQHELVDRHHHHHQQFQHGHHRANNSNIKTDDAAQIIHHGHYRPKTLLASFRPGITLPLEIRTEPDYDAYPAYFSTRFIVKRAVARVQQARRLDDLPSLDHPGRIESLIDGIGRQQTNDVEQQTNDVEQQTDDVDQQTNDVEQHHIKGRGRGTYPKSPTSPPYVITRQAFNHDPLTTTTTTTRKTNYNYCSRPLAAQVPKPPPPTATTTITAPPHRKSHSRNFHYYKKNQRLLSPTRTLHSLPFRRRSPRFV</sequence>
<feature type="region of interest" description="Disordered" evidence="1">
    <location>
        <begin position="1"/>
        <end position="89"/>
    </location>
</feature>
<feature type="region of interest" description="Disordered" evidence="1">
    <location>
        <begin position="218"/>
        <end position="249"/>
    </location>
</feature>
<feature type="compositionally biased region" description="Polar residues" evidence="1">
    <location>
        <begin position="1"/>
        <end position="16"/>
    </location>
</feature>
<feature type="compositionally biased region" description="Basic and acidic residues" evidence="1">
    <location>
        <begin position="29"/>
        <end position="38"/>
    </location>
</feature>
<feature type="compositionally biased region" description="Basic and acidic residues" evidence="1">
    <location>
        <begin position="69"/>
        <end position="89"/>
    </location>
</feature>
<feature type="compositionally biased region" description="Acidic residues" evidence="1">
    <location>
        <begin position="39"/>
        <end position="48"/>
    </location>
</feature>